<reference evidence="2 3" key="1">
    <citation type="submission" date="2023-03" db="EMBL/GenBank/DDBJ databases">
        <title>Draft assemblies of triclosan tolerant bacteria isolated from returned activated sludge.</title>
        <authorList>
            <person name="Van Hamelsveld S."/>
        </authorList>
    </citation>
    <scope>NUCLEOTIDE SEQUENCE [LARGE SCALE GENOMIC DNA]</scope>
    <source>
        <strain evidence="2 3">GW210010_S58</strain>
    </source>
</reference>
<protein>
    <recommendedName>
        <fullName evidence="4">Chemotaxis methyl-accepting receptor HlyB-like 4HB MCP domain-containing protein</fullName>
    </recommendedName>
</protein>
<sequence>MSVLNKVEGGYLQLLRVLVLAMATLVLVCAAIFGARALMNYNAKPKAVSEDIAISAASFHLGSEPEEKEAEGDGKNDVHAAEHAKLADSLLAVIKKHGKALAGPTFEVDKTEVHNFVEAALGEEDLGDKFVATQTAYIDQVFARADVVKHVKNSETFYETLNKAFGDYRKAYLAEKERISGEKAVAEGEASSKQVEAAQSIYLIGALFSAFILLVLLIVLIRIERSIRSISVGKPAV</sequence>
<proteinExistence type="predicted"/>
<dbReference type="Proteomes" id="UP001216674">
    <property type="component" value="Unassembled WGS sequence"/>
</dbReference>
<name>A0ABT6AKD5_9BURK</name>
<keyword evidence="1" id="KW-1133">Transmembrane helix</keyword>
<gene>
    <name evidence="2" type="ORF">P3W85_08965</name>
</gene>
<feature type="transmembrane region" description="Helical" evidence="1">
    <location>
        <begin position="12"/>
        <end position="35"/>
    </location>
</feature>
<keyword evidence="1" id="KW-0812">Transmembrane</keyword>
<organism evidence="2 3">
    <name type="scientific">Cupriavidus basilensis</name>
    <dbReference type="NCBI Taxonomy" id="68895"/>
    <lineage>
        <taxon>Bacteria</taxon>
        <taxon>Pseudomonadati</taxon>
        <taxon>Pseudomonadota</taxon>
        <taxon>Betaproteobacteria</taxon>
        <taxon>Burkholderiales</taxon>
        <taxon>Burkholderiaceae</taxon>
        <taxon>Cupriavidus</taxon>
    </lineage>
</organism>
<comment type="caution">
    <text evidence="2">The sequence shown here is derived from an EMBL/GenBank/DDBJ whole genome shotgun (WGS) entry which is preliminary data.</text>
</comment>
<evidence type="ECO:0000313" key="2">
    <source>
        <dbReference type="EMBL" id="MDF3833078.1"/>
    </source>
</evidence>
<dbReference type="RefSeq" id="WP_276264517.1">
    <property type="nucleotide sequence ID" value="NZ_JARJLM010000158.1"/>
</dbReference>
<accession>A0ABT6AKD5</accession>
<dbReference type="EMBL" id="JARJLM010000158">
    <property type="protein sequence ID" value="MDF3833078.1"/>
    <property type="molecule type" value="Genomic_DNA"/>
</dbReference>
<keyword evidence="1" id="KW-0472">Membrane</keyword>
<evidence type="ECO:0008006" key="4">
    <source>
        <dbReference type="Google" id="ProtNLM"/>
    </source>
</evidence>
<keyword evidence="3" id="KW-1185">Reference proteome</keyword>
<evidence type="ECO:0000313" key="3">
    <source>
        <dbReference type="Proteomes" id="UP001216674"/>
    </source>
</evidence>
<feature type="transmembrane region" description="Helical" evidence="1">
    <location>
        <begin position="201"/>
        <end position="221"/>
    </location>
</feature>
<evidence type="ECO:0000256" key="1">
    <source>
        <dbReference type="SAM" id="Phobius"/>
    </source>
</evidence>